<dbReference type="EMBL" id="CP003344">
    <property type="protein sequence ID" value="AGA67902.1"/>
    <property type="molecule type" value="Genomic_DNA"/>
</dbReference>
<sequence length="355" mass="39968">MKSFTTSIRAKFTLLFISILCLSCLVSLTFMIVAAYHFHRLGTISHQGSMVFLLTATVVLCVVIGSILMIFASKHFTGPIKLISDSTKVVAKGNFDVEIQYKSEDEIGILAKNFNLMTQELRSMEYLRKDFISNVSHEFKTPIVSIQGFAEMIKDENLPRDKFEEYTDIIIQESRRLNNLSANMLRLSKLDYQVIPDKKVIFSLDEQIRKTLLLLEEHWSAKSIHLDIDLAKVNYEGDEDLIQQIWINLIGNAIKFSHPEGTLTITLQKSPDSVRVVIKDEGIGMAQEIQPHIFEKFYKSDTSRSEVGNGLGLAIVKRIVEICQGTLSFASEESLGTSFQVTLPKAASVSPPKLI</sequence>
<dbReference type="GO" id="GO:0000155">
    <property type="term" value="F:phosphorelay sensor kinase activity"/>
    <property type="evidence" value="ECO:0007669"/>
    <property type="project" value="InterPro"/>
</dbReference>
<dbReference type="SUPFAM" id="SSF158472">
    <property type="entry name" value="HAMP domain-like"/>
    <property type="match status" value="1"/>
</dbReference>
<dbReference type="Gene3D" id="1.10.287.130">
    <property type="match status" value="1"/>
</dbReference>
<dbReference type="STRING" id="871963.Desdi_0356"/>
<gene>
    <name evidence="17" type="ordered locus">Desdi_0356</name>
</gene>
<dbReference type="CDD" id="cd06225">
    <property type="entry name" value="HAMP"/>
    <property type="match status" value="1"/>
</dbReference>
<dbReference type="Gene3D" id="3.30.565.10">
    <property type="entry name" value="Histidine kinase-like ATPase, C-terminal domain"/>
    <property type="match status" value="1"/>
</dbReference>
<keyword evidence="4" id="KW-0597">Phosphoprotein</keyword>
<dbReference type="AlphaFoldDB" id="L0F3Z9"/>
<evidence type="ECO:0000256" key="13">
    <source>
        <dbReference type="ARBA" id="ARBA00040841"/>
    </source>
</evidence>
<dbReference type="RefSeq" id="WP_015260909.1">
    <property type="nucleotide sequence ID" value="NC_019903.1"/>
</dbReference>
<dbReference type="InterPro" id="IPR050398">
    <property type="entry name" value="HssS/ArlS-like"/>
</dbReference>
<keyword evidence="8 14" id="KW-1133">Transmembrane helix</keyword>
<dbReference type="InterPro" id="IPR003660">
    <property type="entry name" value="HAMP_dom"/>
</dbReference>
<dbReference type="GO" id="GO:0005886">
    <property type="term" value="C:plasma membrane"/>
    <property type="evidence" value="ECO:0007669"/>
    <property type="project" value="TreeGrafter"/>
</dbReference>
<dbReference type="Proteomes" id="UP000010797">
    <property type="component" value="Chromosome"/>
</dbReference>
<evidence type="ECO:0000256" key="5">
    <source>
        <dbReference type="ARBA" id="ARBA00022679"/>
    </source>
</evidence>
<dbReference type="FunFam" id="3.30.565.10:FF:000006">
    <property type="entry name" value="Sensor histidine kinase WalK"/>
    <property type="match status" value="1"/>
</dbReference>
<evidence type="ECO:0000256" key="11">
    <source>
        <dbReference type="ARBA" id="ARBA00023136"/>
    </source>
</evidence>
<evidence type="ECO:0000256" key="12">
    <source>
        <dbReference type="ARBA" id="ARBA00037219"/>
    </source>
</evidence>
<evidence type="ECO:0000256" key="14">
    <source>
        <dbReference type="SAM" id="Phobius"/>
    </source>
</evidence>
<dbReference type="PRINTS" id="PR00344">
    <property type="entry name" value="BCTRLSENSOR"/>
</dbReference>
<feature type="transmembrane region" description="Helical" evidence="14">
    <location>
        <begin position="12"/>
        <end position="38"/>
    </location>
</feature>
<dbReference type="PANTHER" id="PTHR45528">
    <property type="entry name" value="SENSOR HISTIDINE KINASE CPXA"/>
    <property type="match status" value="1"/>
</dbReference>
<dbReference type="OrthoDB" id="9813151at2"/>
<keyword evidence="7 17" id="KW-0418">Kinase</keyword>
<dbReference type="InterPro" id="IPR036097">
    <property type="entry name" value="HisK_dim/P_sf"/>
</dbReference>
<comment type="function">
    <text evidence="12">Member of the two-component regulatory system HssS/HssR involved in intracellular heme homeostasis and tempering of staphylococcal virulence. HssS functions as a heme sensor histidine kinase which is autophosphorylated at a histidine residue and transfers its phosphate group to an aspartate residue of HssR. HssR/HssS activates the expression of hrtAB, an efflux pump, in response to extracellular heme, hemin, hemoglobin or blood.</text>
</comment>
<organism evidence="17 18">
    <name type="scientific">Desulfitobacterium dichloroeliminans (strain LMG P-21439 / DCA1)</name>
    <dbReference type="NCBI Taxonomy" id="871963"/>
    <lineage>
        <taxon>Bacteria</taxon>
        <taxon>Bacillati</taxon>
        <taxon>Bacillota</taxon>
        <taxon>Clostridia</taxon>
        <taxon>Eubacteriales</taxon>
        <taxon>Desulfitobacteriaceae</taxon>
        <taxon>Desulfitobacterium</taxon>
    </lineage>
</organism>
<dbReference type="SMART" id="SM00304">
    <property type="entry name" value="HAMP"/>
    <property type="match status" value="1"/>
</dbReference>
<dbReference type="PROSITE" id="PS50109">
    <property type="entry name" value="HIS_KIN"/>
    <property type="match status" value="1"/>
</dbReference>
<evidence type="ECO:0000313" key="17">
    <source>
        <dbReference type="EMBL" id="AGA67902.1"/>
    </source>
</evidence>
<dbReference type="EC" id="2.7.13.3" evidence="3"/>
<evidence type="ECO:0000256" key="7">
    <source>
        <dbReference type="ARBA" id="ARBA00022777"/>
    </source>
</evidence>
<evidence type="ECO:0000256" key="6">
    <source>
        <dbReference type="ARBA" id="ARBA00022692"/>
    </source>
</evidence>
<dbReference type="InterPro" id="IPR004358">
    <property type="entry name" value="Sig_transdc_His_kin-like_C"/>
</dbReference>
<dbReference type="InterPro" id="IPR003594">
    <property type="entry name" value="HATPase_dom"/>
</dbReference>
<dbReference type="InterPro" id="IPR036890">
    <property type="entry name" value="HATPase_C_sf"/>
</dbReference>
<keyword evidence="18" id="KW-1185">Reference proteome</keyword>
<evidence type="ECO:0000259" key="15">
    <source>
        <dbReference type="PROSITE" id="PS50109"/>
    </source>
</evidence>
<dbReference type="CDD" id="cd00082">
    <property type="entry name" value="HisKA"/>
    <property type="match status" value="1"/>
</dbReference>
<dbReference type="SMART" id="SM00387">
    <property type="entry name" value="HATPase_c"/>
    <property type="match status" value="1"/>
</dbReference>
<dbReference type="eggNOG" id="COG2205">
    <property type="taxonomic scope" value="Bacteria"/>
</dbReference>
<name>L0F3Z9_DESDL</name>
<dbReference type="PROSITE" id="PS50885">
    <property type="entry name" value="HAMP"/>
    <property type="match status" value="1"/>
</dbReference>
<dbReference type="Pfam" id="PF02518">
    <property type="entry name" value="HATPase_c"/>
    <property type="match status" value="1"/>
</dbReference>
<dbReference type="SUPFAM" id="SSF55874">
    <property type="entry name" value="ATPase domain of HSP90 chaperone/DNA topoisomerase II/histidine kinase"/>
    <property type="match status" value="1"/>
</dbReference>
<keyword evidence="5" id="KW-0808">Transferase</keyword>
<accession>L0F3Z9</accession>
<dbReference type="Gene3D" id="6.10.340.10">
    <property type="match status" value="1"/>
</dbReference>
<keyword evidence="10" id="KW-0843">Virulence</keyword>
<dbReference type="Pfam" id="PF00672">
    <property type="entry name" value="HAMP"/>
    <property type="match status" value="1"/>
</dbReference>
<dbReference type="FunFam" id="1.10.287.130:FF:000001">
    <property type="entry name" value="Two-component sensor histidine kinase"/>
    <property type="match status" value="1"/>
</dbReference>
<comment type="subcellular location">
    <subcellularLocation>
        <location evidence="2">Membrane</location>
        <topology evidence="2">Multi-pass membrane protein</topology>
    </subcellularLocation>
</comment>
<keyword evidence="9" id="KW-0902">Two-component regulatory system</keyword>
<feature type="domain" description="Histidine kinase" evidence="15">
    <location>
        <begin position="134"/>
        <end position="347"/>
    </location>
</feature>
<evidence type="ECO:0000259" key="16">
    <source>
        <dbReference type="PROSITE" id="PS50885"/>
    </source>
</evidence>
<proteinExistence type="predicted"/>
<dbReference type="HOGENOM" id="CLU_000445_89_3_9"/>
<evidence type="ECO:0000256" key="1">
    <source>
        <dbReference type="ARBA" id="ARBA00000085"/>
    </source>
</evidence>
<evidence type="ECO:0000256" key="8">
    <source>
        <dbReference type="ARBA" id="ARBA00022989"/>
    </source>
</evidence>
<feature type="transmembrane region" description="Helical" evidence="14">
    <location>
        <begin position="50"/>
        <end position="72"/>
    </location>
</feature>
<dbReference type="InterPro" id="IPR005467">
    <property type="entry name" value="His_kinase_dom"/>
</dbReference>
<evidence type="ECO:0000256" key="10">
    <source>
        <dbReference type="ARBA" id="ARBA00023026"/>
    </source>
</evidence>
<dbReference type="PANTHER" id="PTHR45528:SF11">
    <property type="entry name" value="HISTIDINE KINASE"/>
    <property type="match status" value="1"/>
</dbReference>
<evidence type="ECO:0000256" key="3">
    <source>
        <dbReference type="ARBA" id="ARBA00012438"/>
    </source>
</evidence>
<evidence type="ECO:0000313" key="18">
    <source>
        <dbReference type="Proteomes" id="UP000010797"/>
    </source>
</evidence>
<dbReference type="InterPro" id="IPR003661">
    <property type="entry name" value="HisK_dim/P_dom"/>
</dbReference>
<comment type="catalytic activity">
    <reaction evidence="1">
        <text>ATP + protein L-histidine = ADP + protein N-phospho-L-histidine.</text>
        <dbReference type="EC" id="2.7.13.3"/>
    </reaction>
</comment>
<dbReference type="Pfam" id="PF00512">
    <property type="entry name" value="HisKA"/>
    <property type="match status" value="1"/>
</dbReference>
<keyword evidence="6 14" id="KW-0812">Transmembrane</keyword>
<evidence type="ECO:0000256" key="2">
    <source>
        <dbReference type="ARBA" id="ARBA00004141"/>
    </source>
</evidence>
<evidence type="ECO:0000256" key="4">
    <source>
        <dbReference type="ARBA" id="ARBA00022553"/>
    </source>
</evidence>
<dbReference type="SUPFAM" id="SSF47384">
    <property type="entry name" value="Homodimeric domain of signal transducing histidine kinase"/>
    <property type="match status" value="1"/>
</dbReference>
<evidence type="ECO:0000256" key="9">
    <source>
        <dbReference type="ARBA" id="ARBA00023012"/>
    </source>
</evidence>
<protein>
    <recommendedName>
        <fullName evidence="13">Heme sensor protein HssS</fullName>
        <ecNumber evidence="3">2.7.13.3</ecNumber>
    </recommendedName>
</protein>
<dbReference type="CDD" id="cd00075">
    <property type="entry name" value="HATPase"/>
    <property type="match status" value="1"/>
</dbReference>
<feature type="domain" description="HAMP" evidence="16">
    <location>
        <begin position="74"/>
        <end position="126"/>
    </location>
</feature>
<dbReference type="SMART" id="SM00388">
    <property type="entry name" value="HisKA"/>
    <property type="match status" value="1"/>
</dbReference>
<keyword evidence="11 14" id="KW-0472">Membrane</keyword>
<dbReference type="KEGG" id="ddl:Desdi_0356"/>
<reference evidence="18" key="1">
    <citation type="submission" date="2012-02" db="EMBL/GenBank/DDBJ databases">
        <title>Complete sequence of Desulfitobacterium dichloroeliminans LMG P-21439.</title>
        <authorList>
            <person name="Lucas S."/>
            <person name="Han J."/>
            <person name="Lapidus A."/>
            <person name="Cheng J.-F."/>
            <person name="Goodwin L."/>
            <person name="Pitluck S."/>
            <person name="Peters L."/>
            <person name="Ovchinnikova G."/>
            <person name="Teshima H."/>
            <person name="Detter J.C."/>
            <person name="Han C."/>
            <person name="Tapia R."/>
            <person name="Land M."/>
            <person name="Hauser L."/>
            <person name="Kyrpides N."/>
            <person name="Ivanova N."/>
            <person name="Pagani I."/>
            <person name="Kruse T."/>
            <person name="de Vos W.M."/>
            <person name="Boon N."/>
            <person name="Smidt H."/>
            <person name="Woyke T."/>
        </authorList>
    </citation>
    <scope>NUCLEOTIDE SEQUENCE [LARGE SCALE GENOMIC DNA]</scope>
    <source>
        <strain evidence="18">LMG P-21439 / DCA1</strain>
    </source>
</reference>